<comment type="caution">
    <text evidence="1">The sequence shown here is derived from an EMBL/GenBank/DDBJ whole genome shotgun (WGS) entry which is preliminary data.</text>
</comment>
<protein>
    <recommendedName>
        <fullName evidence="3">TIGR02391 family protein</fullName>
    </recommendedName>
</protein>
<dbReference type="EMBL" id="BSTJ01000022">
    <property type="protein sequence ID" value="GLY81782.1"/>
    <property type="molecule type" value="Genomic_DNA"/>
</dbReference>
<evidence type="ECO:0008006" key="3">
    <source>
        <dbReference type="Google" id="ProtNLM"/>
    </source>
</evidence>
<dbReference type="Proteomes" id="UP001165135">
    <property type="component" value="Unassembled WGS sequence"/>
</dbReference>
<dbReference type="AlphaFoldDB" id="A0A9W6RX88"/>
<accession>A0A9W6RX88</accession>
<proteinExistence type="predicted"/>
<gene>
    <name evidence="1" type="ORF">Airi01_100490</name>
</gene>
<name>A0A9W6RX88_9ACTN</name>
<organism evidence="1 2">
    <name type="scientific">Actinoallomurus iriomotensis</name>
    <dbReference type="NCBI Taxonomy" id="478107"/>
    <lineage>
        <taxon>Bacteria</taxon>
        <taxon>Bacillati</taxon>
        <taxon>Actinomycetota</taxon>
        <taxon>Actinomycetes</taxon>
        <taxon>Streptosporangiales</taxon>
        <taxon>Thermomonosporaceae</taxon>
        <taxon>Actinoallomurus</taxon>
    </lineage>
</organism>
<evidence type="ECO:0000313" key="2">
    <source>
        <dbReference type="Proteomes" id="UP001165135"/>
    </source>
</evidence>
<sequence>MAWRRLSDREAGRELEGPYEGVPAHLAGQLEHWLKEMLMWRPSSAEANSLILTVAGMTRVAVGGWSTPNYAFEELFRAAEADPEVFLDIVDATLAVTTGGEEDLRRALELCGSVWTVSPDGRSLQRRVAPAMVSAAERAMSPLDAASEELRLAWAAAYGRGPDASDAWDHSIKAAESVLIPVVVPKKAKATMGDVLGQLRRPENGWRLVLPGADGDHAVAPLVGMLRLLWPNPDRHGAGQRRTPTLEEAQAVVQLTVTIVQWARDGVLRK</sequence>
<reference evidence="1" key="1">
    <citation type="submission" date="2023-03" db="EMBL/GenBank/DDBJ databases">
        <title>Actinoallomurus iriomotensis NBRC 103681.</title>
        <authorList>
            <person name="Ichikawa N."/>
            <person name="Sato H."/>
            <person name="Tonouchi N."/>
        </authorList>
    </citation>
    <scope>NUCLEOTIDE SEQUENCE</scope>
    <source>
        <strain evidence="1">NBRC 103681</strain>
    </source>
</reference>
<evidence type="ECO:0000313" key="1">
    <source>
        <dbReference type="EMBL" id="GLY81782.1"/>
    </source>
</evidence>